<feature type="transmembrane region" description="Helical" evidence="1">
    <location>
        <begin position="186"/>
        <end position="207"/>
    </location>
</feature>
<evidence type="ECO:0000313" key="3">
    <source>
        <dbReference type="Proteomes" id="UP001239169"/>
    </source>
</evidence>
<keyword evidence="1" id="KW-1133">Transmembrane helix</keyword>
<feature type="transmembrane region" description="Helical" evidence="1">
    <location>
        <begin position="70"/>
        <end position="88"/>
    </location>
</feature>
<name>A0ABY8R5Q3_PARBF</name>
<dbReference type="Pfam" id="PF14808">
    <property type="entry name" value="TMEM164"/>
    <property type="match status" value="1"/>
</dbReference>
<gene>
    <name evidence="2" type="ORF">QJS64_07645</name>
</gene>
<evidence type="ECO:0000256" key="1">
    <source>
        <dbReference type="SAM" id="Phobius"/>
    </source>
</evidence>
<feature type="transmembrane region" description="Helical" evidence="1">
    <location>
        <begin position="124"/>
        <end position="142"/>
    </location>
</feature>
<feature type="transmembrane region" description="Helical" evidence="1">
    <location>
        <begin position="37"/>
        <end position="64"/>
    </location>
</feature>
<keyword evidence="1" id="KW-0472">Membrane</keyword>
<organism evidence="2 3">
    <name type="scientific">Paraclostridium bifermentans</name>
    <name type="common">Clostridium bifermentans</name>
    <dbReference type="NCBI Taxonomy" id="1490"/>
    <lineage>
        <taxon>Bacteria</taxon>
        <taxon>Bacillati</taxon>
        <taxon>Bacillota</taxon>
        <taxon>Clostridia</taxon>
        <taxon>Peptostreptococcales</taxon>
        <taxon>Peptostreptococcaceae</taxon>
        <taxon>Paraclostridium</taxon>
    </lineage>
</organism>
<proteinExistence type="predicted"/>
<dbReference type="EMBL" id="CP124685">
    <property type="protein sequence ID" value="WGX76884.1"/>
    <property type="molecule type" value="Genomic_DNA"/>
</dbReference>
<keyword evidence="3" id="KW-1185">Reference proteome</keyword>
<dbReference type="Proteomes" id="UP001239169">
    <property type="component" value="Chromosome"/>
</dbReference>
<protein>
    <submittedName>
        <fullName evidence="2">YwaF family protein</fullName>
    </submittedName>
</protein>
<feature type="transmembrane region" description="Helical" evidence="1">
    <location>
        <begin position="93"/>
        <end position="112"/>
    </location>
</feature>
<accession>A0ABY8R5Q3</accession>
<reference evidence="2 3" key="1">
    <citation type="submission" date="2023-04" db="EMBL/GenBank/DDBJ databases">
        <title>Bacteria Genome Submission.</title>
        <authorList>
            <person name="Isaac P."/>
        </authorList>
    </citation>
    <scope>NUCLEOTIDE SEQUENCE [LARGE SCALE GENOMIC DNA]</scope>
    <source>
        <strain evidence="2 3">SampleS7P1</strain>
    </source>
</reference>
<evidence type="ECO:0000313" key="2">
    <source>
        <dbReference type="EMBL" id="WGX76884.1"/>
    </source>
</evidence>
<keyword evidence="1" id="KW-0812">Transmembrane</keyword>
<feature type="transmembrane region" description="Helical" evidence="1">
    <location>
        <begin position="154"/>
        <end position="174"/>
    </location>
</feature>
<feature type="transmembrane region" description="Helical" evidence="1">
    <location>
        <begin position="6"/>
        <end position="25"/>
    </location>
</feature>
<sequence length="227" mass="26831">MNSNFVFSNEHLIILFFVAIFLYLLPKLTKNLLPYSYLVEKIICLSFVFIIILEQICLISLGSYNVLDTLPINITSITIYLCIAIFLFKKYHLFNVFFSWSIVCSIGDLIFFKDLYFEFPHILYFFYIASRLLLLYSLVYLVGVRKFYVNSRCIVDNIKACSLFFLFTFLLNHFTNAHYDYSFSNANFYSILLFTFITSLIYLPTLIKDNNSIDFKFKPKISYKSIK</sequence>